<dbReference type="GO" id="GO:0071949">
    <property type="term" value="F:FAD binding"/>
    <property type="evidence" value="ECO:0007669"/>
    <property type="project" value="InterPro"/>
</dbReference>
<reference evidence="4 5" key="1">
    <citation type="submission" date="2019-06" db="EMBL/GenBank/DDBJ databases">
        <title>Amycolatopsis alkalitolerans sp. nov., isolated from Gastrodia elata Blume.</title>
        <authorList>
            <person name="Narsing Rao M.P."/>
            <person name="Li W.J."/>
        </authorList>
    </citation>
    <scope>NUCLEOTIDE SEQUENCE [LARGE SCALE GENOMIC DNA]</scope>
    <source>
        <strain evidence="4 5">SYSUP0005</strain>
    </source>
</reference>
<dbReference type="PRINTS" id="PR00420">
    <property type="entry name" value="RNGMNOXGNASE"/>
</dbReference>
<accession>A0A5C4LSI1</accession>
<protein>
    <submittedName>
        <fullName evidence="4">FAD-dependent oxidoreductase</fullName>
    </submittedName>
</protein>
<gene>
    <name evidence="4" type="ORF">FG385_27820</name>
</gene>
<evidence type="ECO:0000259" key="3">
    <source>
        <dbReference type="Pfam" id="PF01494"/>
    </source>
</evidence>
<dbReference type="RefSeq" id="WP_139099762.1">
    <property type="nucleotide sequence ID" value="NZ_VDFW01000033.1"/>
</dbReference>
<evidence type="ECO:0000313" key="4">
    <source>
        <dbReference type="EMBL" id="TNC21526.1"/>
    </source>
</evidence>
<dbReference type="InterPro" id="IPR050493">
    <property type="entry name" value="FAD-dep_Monooxygenase_BioMet"/>
</dbReference>
<dbReference type="PANTHER" id="PTHR13789:SF309">
    <property type="entry name" value="PUTATIVE (AFU_ORTHOLOGUE AFUA_6G14510)-RELATED"/>
    <property type="match status" value="1"/>
</dbReference>
<dbReference type="Pfam" id="PF01494">
    <property type="entry name" value="FAD_binding_3"/>
    <property type="match status" value="1"/>
</dbReference>
<name>A0A5C4LSI1_9PSEU</name>
<keyword evidence="5" id="KW-1185">Reference proteome</keyword>
<evidence type="ECO:0000313" key="5">
    <source>
        <dbReference type="Proteomes" id="UP000305546"/>
    </source>
</evidence>
<dbReference type="PANTHER" id="PTHR13789">
    <property type="entry name" value="MONOOXYGENASE"/>
    <property type="match status" value="1"/>
</dbReference>
<dbReference type="Gene3D" id="3.50.50.60">
    <property type="entry name" value="FAD/NAD(P)-binding domain"/>
    <property type="match status" value="1"/>
</dbReference>
<dbReference type="AlphaFoldDB" id="A0A5C4LSI1"/>
<dbReference type="EMBL" id="VDFW01000033">
    <property type="protein sequence ID" value="TNC21526.1"/>
    <property type="molecule type" value="Genomic_DNA"/>
</dbReference>
<keyword evidence="2" id="KW-0503">Monooxygenase</keyword>
<dbReference type="InterPro" id="IPR036188">
    <property type="entry name" value="FAD/NAD-bd_sf"/>
</dbReference>
<dbReference type="Proteomes" id="UP000305546">
    <property type="component" value="Unassembled WGS sequence"/>
</dbReference>
<sequence length="381" mass="40033">MSGHAVVVGGGIAGLAAAVALRRRSWRVTVLERRPELSEVGAGITLWPNALRALDELGAGARIRALGLAQTSGGIRDDRGKWLSRTDTEAMAARFGDGLVVLERRQLLDTLRDACTGVDIRLSTDVAGVGADGTVAISPGESIRGDVVIGADGLRSAVRAALWPAAKVRSTGMLAARLIGRVPDPDGVRGGESWGRGDYAGVAPLPDGRLYAYLVVPVTAGAPDEPGEALRWWRQRFASWHFPLPQLLAGVEPDQLLRNELFDLAPLSGLASGRVALVGDAAHAMTPNLGQGACQALEDAVELGACLASGATDIERHLETYSARRLPRVHRLAARSRTAGRVAALHGRVPATIRNTLVSLVPAARALRALDPVVGWRPPAG</sequence>
<dbReference type="InterPro" id="IPR002938">
    <property type="entry name" value="FAD-bd"/>
</dbReference>
<dbReference type="GO" id="GO:0004497">
    <property type="term" value="F:monooxygenase activity"/>
    <property type="evidence" value="ECO:0007669"/>
    <property type="project" value="UniProtKB-KW"/>
</dbReference>
<dbReference type="OrthoDB" id="4568714at2"/>
<evidence type="ECO:0000256" key="1">
    <source>
        <dbReference type="ARBA" id="ARBA00023002"/>
    </source>
</evidence>
<evidence type="ECO:0000256" key="2">
    <source>
        <dbReference type="ARBA" id="ARBA00023033"/>
    </source>
</evidence>
<proteinExistence type="predicted"/>
<feature type="domain" description="FAD-binding" evidence="3">
    <location>
        <begin position="5"/>
        <end position="335"/>
    </location>
</feature>
<organism evidence="4 5">
    <name type="scientific">Amycolatopsis alkalitolerans</name>
    <dbReference type="NCBI Taxonomy" id="2547244"/>
    <lineage>
        <taxon>Bacteria</taxon>
        <taxon>Bacillati</taxon>
        <taxon>Actinomycetota</taxon>
        <taxon>Actinomycetes</taxon>
        <taxon>Pseudonocardiales</taxon>
        <taxon>Pseudonocardiaceae</taxon>
        <taxon>Amycolatopsis</taxon>
    </lineage>
</organism>
<comment type="caution">
    <text evidence="4">The sequence shown here is derived from an EMBL/GenBank/DDBJ whole genome shotgun (WGS) entry which is preliminary data.</text>
</comment>
<dbReference type="SUPFAM" id="SSF51905">
    <property type="entry name" value="FAD/NAD(P)-binding domain"/>
    <property type="match status" value="1"/>
</dbReference>
<keyword evidence="1" id="KW-0560">Oxidoreductase</keyword>